<accession>A0A8U8B7I5</accession>
<feature type="compositionally biased region" description="Low complexity" evidence="1">
    <location>
        <begin position="114"/>
        <end position="127"/>
    </location>
</feature>
<keyword evidence="3" id="KW-1185">Reference proteome</keyword>
<organism evidence="2 3">
    <name type="scientific">Geospiza parvula</name>
    <name type="common">Small tree-finch</name>
    <name type="synonym">Camarhynchus parvulus</name>
    <dbReference type="NCBI Taxonomy" id="87175"/>
    <lineage>
        <taxon>Eukaryota</taxon>
        <taxon>Metazoa</taxon>
        <taxon>Chordata</taxon>
        <taxon>Craniata</taxon>
        <taxon>Vertebrata</taxon>
        <taxon>Euteleostomi</taxon>
        <taxon>Archelosauria</taxon>
        <taxon>Archosauria</taxon>
        <taxon>Dinosauria</taxon>
        <taxon>Saurischia</taxon>
        <taxon>Theropoda</taxon>
        <taxon>Coelurosauria</taxon>
        <taxon>Aves</taxon>
        <taxon>Neognathae</taxon>
        <taxon>Neoaves</taxon>
        <taxon>Telluraves</taxon>
        <taxon>Australaves</taxon>
        <taxon>Passeriformes</taxon>
        <taxon>Thraupidae</taxon>
        <taxon>Camarhynchus</taxon>
    </lineage>
</organism>
<reference evidence="2" key="1">
    <citation type="submission" date="2020-02" db="EMBL/GenBank/DDBJ databases">
        <authorList>
            <person name="Enbody D E."/>
            <person name="Pettersson E M."/>
        </authorList>
    </citation>
    <scope>NUCLEOTIDE SEQUENCE [LARGE SCALE GENOMIC DNA]</scope>
</reference>
<name>A0A8U8B7I5_GEOPR</name>
<evidence type="ECO:0000313" key="3">
    <source>
        <dbReference type="Proteomes" id="UP000694382"/>
    </source>
</evidence>
<reference evidence="2" key="2">
    <citation type="submission" date="2025-08" db="UniProtKB">
        <authorList>
            <consortium name="Ensembl"/>
        </authorList>
    </citation>
    <scope>IDENTIFICATION</scope>
</reference>
<dbReference type="Proteomes" id="UP000694382">
    <property type="component" value="Chromosome 15"/>
</dbReference>
<feature type="region of interest" description="Disordered" evidence="1">
    <location>
        <begin position="103"/>
        <end position="136"/>
    </location>
</feature>
<dbReference type="Ensembl" id="ENSCPVT00000026794.1">
    <property type="protein sequence ID" value="ENSCPVP00000024721.1"/>
    <property type="gene ID" value="ENSCPVG00000018243.1"/>
</dbReference>
<sequence length="136" mass="13707">MQFLPLLIPHSRIPACAVPAVPAQMASARALHWCCCTALCLHGCSIPALLYPCTGALSLHGCSIPALLYPCTGALSLRGCSIPALSLLYPCSALSLPRCPCRAPGQQGRPPALPGSSVPASSPGAAPTDYSSAAGG</sequence>
<protein>
    <submittedName>
        <fullName evidence="2">Uncharacterized protein</fullName>
    </submittedName>
</protein>
<proteinExistence type="predicted"/>
<evidence type="ECO:0000256" key="1">
    <source>
        <dbReference type="SAM" id="MobiDB-lite"/>
    </source>
</evidence>
<evidence type="ECO:0000313" key="2">
    <source>
        <dbReference type="Ensembl" id="ENSCPVP00000024721.1"/>
    </source>
</evidence>
<dbReference type="AlphaFoldDB" id="A0A8U8B7I5"/>
<reference evidence="2" key="3">
    <citation type="submission" date="2025-09" db="UniProtKB">
        <authorList>
            <consortium name="Ensembl"/>
        </authorList>
    </citation>
    <scope>IDENTIFICATION</scope>
</reference>